<dbReference type="InterPro" id="IPR000160">
    <property type="entry name" value="GGDEF_dom"/>
</dbReference>
<dbReference type="CDD" id="cd00130">
    <property type="entry name" value="PAS"/>
    <property type="match status" value="3"/>
</dbReference>
<dbReference type="InterPro" id="IPR029787">
    <property type="entry name" value="Nucleotide_cyclase"/>
</dbReference>
<dbReference type="EMBL" id="JAOQIO010000077">
    <property type="protein sequence ID" value="MCU6794097.1"/>
    <property type="molecule type" value="Genomic_DNA"/>
</dbReference>
<dbReference type="InterPro" id="IPR013656">
    <property type="entry name" value="PAS_4"/>
</dbReference>
<evidence type="ECO:0000313" key="4">
    <source>
        <dbReference type="EMBL" id="MCU6794097.1"/>
    </source>
</evidence>
<dbReference type="InterPro" id="IPR001610">
    <property type="entry name" value="PAC"/>
</dbReference>
<feature type="domain" description="PAS" evidence="1">
    <location>
        <begin position="134"/>
        <end position="208"/>
    </location>
</feature>
<feature type="domain" description="PAC" evidence="2">
    <location>
        <begin position="328"/>
        <end position="380"/>
    </location>
</feature>
<dbReference type="Pfam" id="PF08448">
    <property type="entry name" value="PAS_4"/>
    <property type="match status" value="1"/>
</dbReference>
<dbReference type="InterPro" id="IPR000700">
    <property type="entry name" value="PAS-assoc_C"/>
</dbReference>
<dbReference type="SMART" id="SM00267">
    <property type="entry name" value="GGDEF"/>
    <property type="match status" value="1"/>
</dbReference>
<dbReference type="Gene3D" id="3.30.450.20">
    <property type="entry name" value="PAS domain"/>
    <property type="match status" value="3"/>
</dbReference>
<accession>A0ABT2UJP1</accession>
<dbReference type="SUPFAM" id="SSF55785">
    <property type="entry name" value="PYP-like sensor domain (PAS domain)"/>
    <property type="match status" value="3"/>
</dbReference>
<evidence type="ECO:0000259" key="2">
    <source>
        <dbReference type="PROSITE" id="PS50113"/>
    </source>
</evidence>
<dbReference type="Proteomes" id="UP001652445">
    <property type="component" value="Unassembled WGS sequence"/>
</dbReference>
<sequence length="555" mass="63953">MQNIHHENDLFLNAFKYAPIGIALVDLDGKWLNVNPSLCKLLGYTEQEFEATSFQNITYPDDLQIDLNYLQATLDGKITSYQIEKRYIHKQGHTVWALLSVSLVHNQDGTPKYFISQIVDISKMKLAEKEISDLNDTNRSILDHISDAFYSLDADWRFVYMNQEAEKHLGKKNEELKGKVLWDEVPKLEMTEYGSYYRKSFEQKIKVQFEEYIPATEETDEKWLETHIYPTKEGLSIYFQDVTKRKLTEEKLKGSEEWFRMLADYSTDMITRHTPKGKCTYVSPVCSTLLGFQPEELIGAWGDSLLHPDDYPQIISIYNAIMNTQQINTFSFRIRRKDGAYIWFESTCQTILDKRGKVSEIIAVSRDITERKSSELKMQEVNELLMRLSMTDGLTGIANRRCFDETLEREWGVAARYGQPISLLLCDIDFFKSYNDTYGHQGGDACLQQVAHTIKRALKRPNDFAARYGGEEFSVILTNTDKFGAHKVAERIKQWVEELQIPHLTSKVSDLVTISIGTATLIPSAQLSSSMLIEYTDKSLYMAKQGGRNRVVAYE</sequence>
<feature type="domain" description="PAC" evidence="2">
    <location>
        <begin position="81"/>
        <end position="133"/>
    </location>
</feature>
<proteinExistence type="predicted"/>
<dbReference type="Pfam" id="PF08447">
    <property type="entry name" value="PAS_3"/>
    <property type="match status" value="2"/>
</dbReference>
<dbReference type="InterPro" id="IPR035965">
    <property type="entry name" value="PAS-like_dom_sf"/>
</dbReference>
<name>A0ABT2UJP1_9BACL</name>
<keyword evidence="5" id="KW-1185">Reference proteome</keyword>
<dbReference type="InterPro" id="IPR013655">
    <property type="entry name" value="PAS_fold_3"/>
</dbReference>
<dbReference type="PROSITE" id="PS50113">
    <property type="entry name" value="PAC"/>
    <property type="match status" value="2"/>
</dbReference>
<dbReference type="NCBIfam" id="TIGR00254">
    <property type="entry name" value="GGDEF"/>
    <property type="match status" value="1"/>
</dbReference>
<dbReference type="PANTHER" id="PTHR44757">
    <property type="entry name" value="DIGUANYLATE CYCLASE DGCP"/>
    <property type="match status" value="1"/>
</dbReference>
<evidence type="ECO:0000259" key="3">
    <source>
        <dbReference type="PROSITE" id="PS50887"/>
    </source>
</evidence>
<dbReference type="CDD" id="cd01949">
    <property type="entry name" value="GGDEF"/>
    <property type="match status" value="1"/>
</dbReference>
<comment type="caution">
    <text evidence="4">The sequence shown here is derived from an EMBL/GenBank/DDBJ whole genome shotgun (WGS) entry which is preliminary data.</text>
</comment>
<dbReference type="PROSITE" id="PS50112">
    <property type="entry name" value="PAS"/>
    <property type="match status" value="3"/>
</dbReference>
<gene>
    <name evidence="4" type="ORF">OB236_18500</name>
</gene>
<dbReference type="InterPro" id="IPR043128">
    <property type="entry name" value="Rev_trsase/Diguanyl_cyclase"/>
</dbReference>
<dbReference type="PROSITE" id="PS50887">
    <property type="entry name" value="GGDEF"/>
    <property type="match status" value="1"/>
</dbReference>
<feature type="domain" description="PAS" evidence="1">
    <location>
        <begin position="7"/>
        <end position="77"/>
    </location>
</feature>
<dbReference type="InterPro" id="IPR000014">
    <property type="entry name" value="PAS"/>
</dbReference>
<dbReference type="SMART" id="SM00091">
    <property type="entry name" value="PAS"/>
    <property type="match status" value="3"/>
</dbReference>
<dbReference type="SMART" id="SM00086">
    <property type="entry name" value="PAC"/>
    <property type="match status" value="2"/>
</dbReference>
<dbReference type="SUPFAM" id="SSF55073">
    <property type="entry name" value="Nucleotide cyclase"/>
    <property type="match status" value="1"/>
</dbReference>
<feature type="domain" description="GGDEF" evidence="3">
    <location>
        <begin position="419"/>
        <end position="555"/>
    </location>
</feature>
<dbReference type="RefSeq" id="WP_262685311.1">
    <property type="nucleotide sequence ID" value="NZ_JAOQIO010000077.1"/>
</dbReference>
<dbReference type="PANTHER" id="PTHR44757:SF2">
    <property type="entry name" value="BIOFILM ARCHITECTURE MAINTENANCE PROTEIN MBAA"/>
    <property type="match status" value="1"/>
</dbReference>
<dbReference type="NCBIfam" id="TIGR00229">
    <property type="entry name" value="sensory_box"/>
    <property type="match status" value="3"/>
</dbReference>
<dbReference type="InterPro" id="IPR052155">
    <property type="entry name" value="Biofilm_reg_signaling"/>
</dbReference>
<reference evidence="4 5" key="1">
    <citation type="submission" date="2022-09" db="EMBL/GenBank/DDBJ databases">
        <authorList>
            <person name="Han X.L."/>
            <person name="Wang Q."/>
            <person name="Lu T."/>
        </authorList>
    </citation>
    <scope>NUCLEOTIDE SEQUENCE [LARGE SCALE GENOMIC DNA]</scope>
    <source>
        <strain evidence="4 5">WQ 127069</strain>
    </source>
</reference>
<dbReference type="Pfam" id="PF00990">
    <property type="entry name" value="GGDEF"/>
    <property type="match status" value="1"/>
</dbReference>
<dbReference type="Gene3D" id="3.30.70.270">
    <property type="match status" value="1"/>
</dbReference>
<organism evidence="4 5">
    <name type="scientific">Paenibacillus baimaensis</name>
    <dbReference type="NCBI Taxonomy" id="2982185"/>
    <lineage>
        <taxon>Bacteria</taxon>
        <taxon>Bacillati</taxon>
        <taxon>Bacillota</taxon>
        <taxon>Bacilli</taxon>
        <taxon>Bacillales</taxon>
        <taxon>Paenibacillaceae</taxon>
        <taxon>Paenibacillus</taxon>
    </lineage>
</organism>
<evidence type="ECO:0000259" key="1">
    <source>
        <dbReference type="PROSITE" id="PS50112"/>
    </source>
</evidence>
<protein>
    <submittedName>
        <fullName evidence="4">PAS domain S-box protein</fullName>
    </submittedName>
</protein>
<feature type="domain" description="PAS" evidence="1">
    <location>
        <begin position="255"/>
        <end position="325"/>
    </location>
</feature>
<evidence type="ECO:0000313" key="5">
    <source>
        <dbReference type="Proteomes" id="UP001652445"/>
    </source>
</evidence>